<evidence type="ECO:0000256" key="1">
    <source>
        <dbReference type="SAM" id="Phobius"/>
    </source>
</evidence>
<protein>
    <submittedName>
        <fullName evidence="2">Uncharacterized protein</fullName>
    </submittedName>
</protein>
<gene>
    <name evidence="2" type="ORF">GCM10011351_00690</name>
</gene>
<keyword evidence="1" id="KW-0812">Transmembrane</keyword>
<comment type="caution">
    <text evidence="2">The sequence shown here is derived from an EMBL/GenBank/DDBJ whole genome shotgun (WGS) entry which is preliminary data.</text>
</comment>
<dbReference type="Proteomes" id="UP000618460">
    <property type="component" value="Unassembled WGS sequence"/>
</dbReference>
<keyword evidence="1" id="KW-0472">Membrane</keyword>
<reference evidence="2" key="1">
    <citation type="journal article" date="2014" name="Int. J. Syst. Evol. Microbiol.">
        <title>Complete genome sequence of Corynebacterium casei LMG S-19264T (=DSM 44701T), isolated from a smear-ripened cheese.</title>
        <authorList>
            <consortium name="US DOE Joint Genome Institute (JGI-PGF)"/>
            <person name="Walter F."/>
            <person name="Albersmeier A."/>
            <person name="Kalinowski J."/>
            <person name="Ruckert C."/>
        </authorList>
    </citation>
    <scope>NUCLEOTIDE SEQUENCE</scope>
    <source>
        <strain evidence="2">CGMCC 1.6333</strain>
    </source>
</reference>
<evidence type="ECO:0000313" key="2">
    <source>
        <dbReference type="EMBL" id="GGM18743.1"/>
    </source>
</evidence>
<evidence type="ECO:0000313" key="3">
    <source>
        <dbReference type="Proteomes" id="UP000618460"/>
    </source>
</evidence>
<feature type="transmembrane region" description="Helical" evidence="1">
    <location>
        <begin position="12"/>
        <end position="41"/>
    </location>
</feature>
<proteinExistence type="predicted"/>
<reference evidence="2" key="2">
    <citation type="submission" date="2020-09" db="EMBL/GenBank/DDBJ databases">
        <authorList>
            <person name="Sun Q."/>
            <person name="Zhou Y."/>
        </authorList>
    </citation>
    <scope>NUCLEOTIDE SEQUENCE</scope>
    <source>
        <strain evidence="2">CGMCC 1.6333</strain>
    </source>
</reference>
<name>A0A917TCS4_9BACI</name>
<organism evidence="2 3">
    <name type="scientific">Paraliobacillus quinghaiensis</name>
    <dbReference type="NCBI Taxonomy" id="470815"/>
    <lineage>
        <taxon>Bacteria</taxon>
        <taxon>Bacillati</taxon>
        <taxon>Bacillota</taxon>
        <taxon>Bacilli</taxon>
        <taxon>Bacillales</taxon>
        <taxon>Bacillaceae</taxon>
        <taxon>Paraliobacillus</taxon>
    </lineage>
</organism>
<dbReference type="RefSeq" id="WP_162879116.1">
    <property type="nucleotide sequence ID" value="NZ_BMLG01000001.1"/>
</dbReference>
<sequence>MQVFLLVLLGMILSYALLFLGEIGIVLLGGAAFGLLLYIALNINDKNKMEK</sequence>
<keyword evidence="1" id="KW-1133">Transmembrane helix</keyword>
<accession>A0A917TCS4</accession>
<keyword evidence="3" id="KW-1185">Reference proteome</keyword>
<dbReference type="AlphaFoldDB" id="A0A917TCS4"/>
<dbReference type="EMBL" id="BMLG01000001">
    <property type="protein sequence ID" value="GGM18743.1"/>
    <property type="molecule type" value="Genomic_DNA"/>
</dbReference>